<dbReference type="AlphaFoldDB" id="A0AAD9J8Y5"/>
<proteinExistence type="predicted"/>
<organism evidence="1 2">
    <name type="scientific">Paralvinella palmiformis</name>
    <dbReference type="NCBI Taxonomy" id="53620"/>
    <lineage>
        <taxon>Eukaryota</taxon>
        <taxon>Metazoa</taxon>
        <taxon>Spiralia</taxon>
        <taxon>Lophotrochozoa</taxon>
        <taxon>Annelida</taxon>
        <taxon>Polychaeta</taxon>
        <taxon>Sedentaria</taxon>
        <taxon>Canalipalpata</taxon>
        <taxon>Terebellida</taxon>
        <taxon>Terebelliformia</taxon>
        <taxon>Alvinellidae</taxon>
        <taxon>Paralvinella</taxon>
    </lineage>
</organism>
<dbReference type="Pfam" id="PF00400">
    <property type="entry name" value="WD40"/>
    <property type="match status" value="1"/>
</dbReference>
<dbReference type="InterPro" id="IPR015943">
    <property type="entry name" value="WD40/YVTN_repeat-like_dom_sf"/>
</dbReference>
<dbReference type="SMART" id="SM00320">
    <property type="entry name" value="WD40"/>
    <property type="match status" value="4"/>
</dbReference>
<evidence type="ECO:0000313" key="2">
    <source>
        <dbReference type="Proteomes" id="UP001208570"/>
    </source>
</evidence>
<comment type="caution">
    <text evidence="1">The sequence shown here is derived from an EMBL/GenBank/DDBJ whole genome shotgun (WGS) entry which is preliminary data.</text>
</comment>
<dbReference type="InterPro" id="IPR036322">
    <property type="entry name" value="WD40_repeat_dom_sf"/>
</dbReference>
<reference evidence="1" key="1">
    <citation type="journal article" date="2023" name="Mol. Biol. Evol.">
        <title>Third-Generation Sequencing Reveals the Adaptive Role of the Epigenome in Three Deep-Sea Polychaetes.</title>
        <authorList>
            <person name="Perez M."/>
            <person name="Aroh O."/>
            <person name="Sun Y."/>
            <person name="Lan Y."/>
            <person name="Juniper S.K."/>
            <person name="Young C.R."/>
            <person name="Angers B."/>
            <person name="Qian P.Y."/>
        </authorList>
    </citation>
    <scope>NUCLEOTIDE SEQUENCE</scope>
    <source>
        <strain evidence="1">P08H-3</strain>
    </source>
</reference>
<evidence type="ECO:0000313" key="1">
    <source>
        <dbReference type="EMBL" id="KAK2148684.1"/>
    </source>
</evidence>
<dbReference type="Gene3D" id="2.130.10.10">
    <property type="entry name" value="YVTN repeat-like/Quinoprotein amine dehydrogenase"/>
    <property type="match status" value="1"/>
</dbReference>
<dbReference type="Proteomes" id="UP001208570">
    <property type="component" value="Unassembled WGS sequence"/>
</dbReference>
<protein>
    <submittedName>
        <fullName evidence="1">Uncharacterized protein</fullName>
    </submittedName>
</protein>
<accession>A0AAD9J8Y5</accession>
<sequence length="255" mass="28500">MQREGKVQYLKYHQGSVISVSFHPKDRFLFCSGAYDGKVNLYSCQRYEFLQSYVITSVSLARNVNAVRFNCEGDRILVSTTARKLSVIDVTRGDQILSYDNCTFNGRDRTGLATDPSNPNIAVSCCVNGRGIALFDLRMQLPLDFVYDIHTEVIRDVMFLHGSWPWCSGETTLVTAAEDGICRISTMDGRCLHTISANQPLNAVTITPELYDSGLDDGFCSLLMMGGSNICAYVPNEGIKETHRQNKTAPIWKLR</sequence>
<keyword evidence="2" id="KW-1185">Reference proteome</keyword>
<gene>
    <name evidence="1" type="ORF">LSH36_487g02042</name>
</gene>
<dbReference type="SUPFAM" id="SSF50978">
    <property type="entry name" value="WD40 repeat-like"/>
    <property type="match status" value="1"/>
</dbReference>
<dbReference type="EMBL" id="JAODUP010000487">
    <property type="protein sequence ID" value="KAK2148684.1"/>
    <property type="molecule type" value="Genomic_DNA"/>
</dbReference>
<dbReference type="InterPro" id="IPR001680">
    <property type="entry name" value="WD40_rpt"/>
</dbReference>
<name>A0AAD9J8Y5_9ANNE</name>